<dbReference type="AlphaFoldDB" id="A0A1X9NCH3"/>
<gene>
    <name evidence="1" type="ORF">BST96_11750</name>
</gene>
<dbReference type="OrthoDB" id="6188167at2"/>
<name>A0A1X9NCH3_9GAMM</name>
<dbReference type="Pfam" id="PF07793">
    <property type="entry name" value="DUF1631"/>
    <property type="match status" value="1"/>
</dbReference>
<evidence type="ECO:0000313" key="1">
    <source>
        <dbReference type="EMBL" id="ARN74734.1"/>
    </source>
</evidence>
<evidence type="ECO:0000313" key="2">
    <source>
        <dbReference type="Proteomes" id="UP000193450"/>
    </source>
</evidence>
<reference evidence="1 2" key="1">
    <citation type="submission" date="2016-11" db="EMBL/GenBank/DDBJ databases">
        <title>Trade-off between light-utilization and light-protection in marine flavobacteria.</title>
        <authorList>
            <person name="Kumagai Y."/>
        </authorList>
    </citation>
    <scope>NUCLEOTIDE SEQUENCE [LARGE SCALE GENOMIC DNA]</scope>
    <source>
        <strain evidence="1 2">NBRC 107125</strain>
    </source>
</reference>
<proteinExistence type="predicted"/>
<keyword evidence="2" id="KW-1185">Reference proteome</keyword>
<dbReference type="KEGG" id="osg:BST96_11750"/>
<dbReference type="Proteomes" id="UP000193450">
    <property type="component" value="Chromosome"/>
</dbReference>
<protein>
    <submittedName>
        <fullName evidence="1">Uncharacterized protein</fullName>
    </submittedName>
</protein>
<dbReference type="STRING" id="716816.BST96_11750"/>
<accession>A0A1X9NCH3</accession>
<organism evidence="1 2">
    <name type="scientific">Oceanicoccus sagamiensis</name>
    <dbReference type="NCBI Taxonomy" id="716816"/>
    <lineage>
        <taxon>Bacteria</taxon>
        <taxon>Pseudomonadati</taxon>
        <taxon>Pseudomonadota</taxon>
        <taxon>Gammaproteobacteria</taxon>
        <taxon>Cellvibrionales</taxon>
        <taxon>Spongiibacteraceae</taxon>
        <taxon>Oceanicoccus</taxon>
    </lineage>
</organism>
<sequence length="90" mass="10425">MVNKLKEIAFGTWFEFDREKVQEQLKLAWFSRVTSHYMFVDQSGVKQAVETQYDLAKGMCAGNIRIAEPTKKSFMERALEAVFDKLKLTA</sequence>
<dbReference type="EMBL" id="CP019343">
    <property type="protein sequence ID" value="ARN74734.1"/>
    <property type="molecule type" value="Genomic_DNA"/>
</dbReference>
<dbReference type="InterPro" id="IPR012434">
    <property type="entry name" value="DUF1631"/>
</dbReference>